<sequence length="81" mass="8946">MLALSASLQETGLDIMSRELGHLMSTLVQTRYQVWLAKLHLTQTCRRTLCSVPVKPEELFSPAALKAGSHVSTESSSFREA</sequence>
<evidence type="ECO:0000313" key="1">
    <source>
        <dbReference type="EMBL" id="GLD61225.1"/>
    </source>
</evidence>
<keyword evidence="2" id="KW-1185">Reference proteome</keyword>
<comment type="caution">
    <text evidence="1">The sequence shown here is derived from an EMBL/GenBank/DDBJ whole genome shotgun (WGS) entry which is preliminary data.</text>
</comment>
<reference evidence="1" key="1">
    <citation type="submission" date="2022-08" db="EMBL/GenBank/DDBJ databases">
        <title>Genome sequencing of akame (Lates japonicus).</title>
        <authorList>
            <person name="Hashiguchi Y."/>
            <person name="Takahashi H."/>
        </authorList>
    </citation>
    <scope>NUCLEOTIDE SEQUENCE</scope>
    <source>
        <strain evidence="1">Kochi</strain>
    </source>
</reference>
<organism evidence="1 2">
    <name type="scientific">Lates japonicus</name>
    <name type="common">Japanese lates</name>
    <dbReference type="NCBI Taxonomy" id="270547"/>
    <lineage>
        <taxon>Eukaryota</taxon>
        <taxon>Metazoa</taxon>
        <taxon>Chordata</taxon>
        <taxon>Craniata</taxon>
        <taxon>Vertebrata</taxon>
        <taxon>Euteleostomi</taxon>
        <taxon>Actinopterygii</taxon>
        <taxon>Neopterygii</taxon>
        <taxon>Teleostei</taxon>
        <taxon>Neoteleostei</taxon>
        <taxon>Acanthomorphata</taxon>
        <taxon>Carangaria</taxon>
        <taxon>Carangaria incertae sedis</taxon>
        <taxon>Centropomidae</taxon>
        <taxon>Lates</taxon>
    </lineage>
</organism>
<accession>A0AAD3MVJ4</accession>
<dbReference type="AlphaFoldDB" id="A0AAD3MVJ4"/>
<dbReference type="Proteomes" id="UP001279410">
    <property type="component" value="Unassembled WGS sequence"/>
</dbReference>
<protein>
    <submittedName>
        <fullName evidence="1">Uncharacterized protein</fullName>
    </submittedName>
</protein>
<name>A0AAD3MVJ4_LATJO</name>
<gene>
    <name evidence="1" type="ORF">AKAME5_001306700</name>
</gene>
<proteinExistence type="predicted"/>
<dbReference type="EMBL" id="BRZM01000044">
    <property type="protein sequence ID" value="GLD61225.1"/>
    <property type="molecule type" value="Genomic_DNA"/>
</dbReference>
<evidence type="ECO:0000313" key="2">
    <source>
        <dbReference type="Proteomes" id="UP001279410"/>
    </source>
</evidence>